<sequence>MMLRTSDSTLAVCVGFKSNTDLLISLFSRSPSQYYKERPHDQLPPTYSRSSQLQNRSVVCIHSRPRFHIRIQTYSALLFGSHLFSQSFHFFPILKSGRPVCI</sequence>
<accession>A0A9P5TJE5</accession>
<name>A0A9P5TJE5_GYMJU</name>
<dbReference type="AlphaFoldDB" id="A0A9P5TJE5"/>
<gene>
    <name evidence="1" type="ORF">CPB84DRAFT_187310</name>
</gene>
<dbReference type="EMBL" id="JADNYJ010000115">
    <property type="protein sequence ID" value="KAF8883471.1"/>
    <property type="molecule type" value="Genomic_DNA"/>
</dbReference>
<dbReference type="Proteomes" id="UP000724874">
    <property type="component" value="Unassembled WGS sequence"/>
</dbReference>
<evidence type="ECO:0000313" key="1">
    <source>
        <dbReference type="EMBL" id="KAF8883471.1"/>
    </source>
</evidence>
<protein>
    <submittedName>
        <fullName evidence="1">Uncharacterized protein</fullName>
    </submittedName>
</protein>
<evidence type="ECO:0000313" key="2">
    <source>
        <dbReference type="Proteomes" id="UP000724874"/>
    </source>
</evidence>
<comment type="caution">
    <text evidence="1">The sequence shown here is derived from an EMBL/GenBank/DDBJ whole genome shotgun (WGS) entry which is preliminary data.</text>
</comment>
<keyword evidence="2" id="KW-1185">Reference proteome</keyword>
<reference evidence="1" key="1">
    <citation type="submission" date="2020-11" db="EMBL/GenBank/DDBJ databases">
        <authorList>
            <consortium name="DOE Joint Genome Institute"/>
            <person name="Ahrendt S."/>
            <person name="Riley R."/>
            <person name="Andreopoulos W."/>
            <person name="LaButti K."/>
            <person name="Pangilinan J."/>
            <person name="Ruiz-duenas F.J."/>
            <person name="Barrasa J.M."/>
            <person name="Sanchez-Garcia M."/>
            <person name="Camarero S."/>
            <person name="Miyauchi S."/>
            <person name="Serrano A."/>
            <person name="Linde D."/>
            <person name="Babiker R."/>
            <person name="Drula E."/>
            <person name="Ayuso-Fernandez I."/>
            <person name="Pacheco R."/>
            <person name="Padilla G."/>
            <person name="Ferreira P."/>
            <person name="Barriuso J."/>
            <person name="Kellner H."/>
            <person name="Castanera R."/>
            <person name="Alfaro M."/>
            <person name="Ramirez L."/>
            <person name="Pisabarro A.G."/>
            <person name="Kuo A."/>
            <person name="Tritt A."/>
            <person name="Lipzen A."/>
            <person name="He G."/>
            <person name="Yan M."/>
            <person name="Ng V."/>
            <person name="Cullen D."/>
            <person name="Martin F."/>
            <person name="Rosso M.-N."/>
            <person name="Henrissat B."/>
            <person name="Hibbett D."/>
            <person name="Martinez A.T."/>
            <person name="Grigoriev I.V."/>
        </authorList>
    </citation>
    <scope>NUCLEOTIDE SEQUENCE</scope>
    <source>
        <strain evidence="1">AH 44721</strain>
    </source>
</reference>
<proteinExistence type="predicted"/>
<organism evidence="1 2">
    <name type="scientific">Gymnopilus junonius</name>
    <name type="common">Spectacular rustgill mushroom</name>
    <name type="synonym">Gymnopilus spectabilis subsp. junonius</name>
    <dbReference type="NCBI Taxonomy" id="109634"/>
    <lineage>
        <taxon>Eukaryota</taxon>
        <taxon>Fungi</taxon>
        <taxon>Dikarya</taxon>
        <taxon>Basidiomycota</taxon>
        <taxon>Agaricomycotina</taxon>
        <taxon>Agaricomycetes</taxon>
        <taxon>Agaricomycetidae</taxon>
        <taxon>Agaricales</taxon>
        <taxon>Agaricineae</taxon>
        <taxon>Hymenogastraceae</taxon>
        <taxon>Gymnopilus</taxon>
    </lineage>
</organism>